<dbReference type="PROSITE" id="PS50883">
    <property type="entry name" value="EAL"/>
    <property type="match status" value="1"/>
</dbReference>
<feature type="domain" description="EAL" evidence="2">
    <location>
        <begin position="379"/>
        <end position="629"/>
    </location>
</feature>
<accession>A0A6N6MNV8</accession>
<comment type="caution">
    <text evidence="4">The sequence shown here is derived from an EMBL/GenBank/DDBJ whole genome shotgun (WGS) entry which is preliminary data.</text>
</comment>
<dbReference type="InterPro" id="IPR029787">
    <property type="entry name" value="Nucleotide_cyclase"/>
</dbReference>
<dbReference type="RefSeq" id="WP_150965189.1">
    <property type="nucleotide sequence ID" value="NZ_VZZJ01000018.1"/>
</dbReference>
<dbReference type="Pfam" id="PF00563">
    <property type="entry name" value="EAL"/>
    <property type="match status" value="1"/>
</dbReference>
<feature type="domain" description="GGDEF" evidence="3">
    <location>
        <begin position="240"/>
        <end position="370"/>
    </location>
</feature>
<dbReference type="Gene3D" id="3.20.20.450">
    <property type="entry name" value="EAL domain"/>
    <property type="match status" value="1"/>
</dbReference>
<evidence type="ECO:0000313" key="4">
    <source>
        <dbReference type="EMBL" id="KAB1071594.1"/>
    </source>
</evidence>
<evidence type="ECO:0000259" key="2">
    <source>
        <dbReference type="PROSITE" id="PS50883"/>
    </source>
</evidence>
<dbReference type="PANTHER" id="PTHR44757:SF2">
    <property type="entry name" value="BIOFILM ARCHITECTURE MAINTENANCE PROTEIN MBAA"/>
    <property type="match status" value="1"/>
</dbReference>
<dbReference type="NCBIfam" id="TIGR00254">
    <property type="entry name" value="GGDEF"/>
    <property type="match status" value="1"/>
</dbReference>
<dbReference type="InterPro" id="IPR000160">
    <property type="entry name" value="GGDEF_dom"/>
</dbReference>
<dbReference type="PROSITE" id="PS50887">
    <property type="entry name" value="GGDEF"/>
    <property type="match status" value="1"/>
</dbReference>
<protein>
    <submittedName>
        <fullName evidence="4">EAL domain-containing protein</fullName>
    </submittedName>
</protein>
<evidence type="ECO:0000313" key="5">
    <source>
        <dbReference type="Proteomes" id="UP000441523"/>
    </source>
</evidence>
<dbReference type="SMART" id="SM00267">
    <property type="entry name" value="GGDEF"/>
    <property type="match status" value="1"/>
</dbReference>
<evidence type="ECO:0000256" key="1">
    <source>
        <dbReference type="SAM" id="Phobius"/>
    </source>
</evidence>
<dbReference type="PANTHER" id="PTHR44757">
    <property type="entry name" value="DIGUANYLATE CYCLASE DGCP"/>
    <property type="match status" value="1"/>
</dbReference>
<feature type="transmembrane region" description="Helical" evidence="1">
    <location>
        <begin position="96"/>
        <end position="114"/>
    </location>
</feature>
<dbReference type="InterPro" id="IPR035919">
    <property type="entry name" value="EAL_sf"/>
</dbReference>
<organism evidence="4 5">
    <name type="scientific">Methylobacterium planeticum</name>
    <dbReference type="NCBI Taxonomy" id="2615211"/>
    <lineage>
        <taxon>Bacteria</taxon>
        <taxon>Pseudomonadati</taxon>
        <taxon>Pseudomonadota</taxon>
        <taxon>Alphaproteobacteria</taxon>
        <taxon>Hyphomicrobiales</taxon>
        <taxon>Methylobacteriaceae</taxon>
        <taxon>Methylobacterium</taxon>
    </lineage>
</organism>
<proteinExistence type="predicted"/>
<gene>
    <name evidence="4" type="ORF">F6X51_18675</name>
</gene>
<dbReference type="SUPFAM" id="SSF141868">
    <property type="entry name" value="EAL domain-like"/>
    <property type="match status" value="1"/>
</dbReference>
<dbReference type="InterPro" id="IPR001633">
    <property type="entry name" value="EAL_dom"/>
</dbReference>
<reference evidence="4 5" key="1">
    <citation type="submission" date="2019-09" db="EMBL/GenBank/DDBJ databases">
        <title>YIM 132548 draft genome.</title>
        <authorList>
            <person name="Jiang L."/>
        </authorList>
    </citation>
    <scope>NUCLEOTIDE SEQUENCE [LARGE SCALE GENOMIC DNA]</scope>
    <source>
        <strain evidence="4 5">YIM 132548</strain>
    </source>
</reference>
<dbReference type="Proteomes" id="UP000441523">
    <property type="component" value="Unassembled WGS sequence"/>
</dbReference>
<feature type="transmembrane region" description="Helical" evidence="1">
    <location>
        <begin position="173"/>
        <end position="193"/>
    </location>
</feature>
<feature type="transmembrane region" description="Helical" evidence="1">
    <location>
        <begin position="148"/>
        <end position="167"/>
    </location>
</feature>
<dbReference type="Gene3D" id="3.30.70.270">
    <property type="match status" value="1"/>
</dbReference>
<dbReference type="Pfam" id="PF00990">
    <property type="entry name" value="GGDEF"/>
    <property type="match status" value="1"/>
</dbReference>
<keyword evidence="1" id="KW-0812">Transmembrane</keyword>
<sequence>MKSIRSIRRLLTISADEPDLVLAQIRSVARQIPLLYATLTLNALAVAYTHYDIAPVWLTVLPVGLLAVFCATRVLQWRRLRVDQIDATEAVHRLRTTIRLVAIMGSGLCIWSFALSRSGGESHHVHVLFSAASSLMACIFCLMHLRPVALIIATTVVPVTLVYVVGATQVGQATILNFACIILVMIFIQSICYRDFVHLVRLGAETRALAHTDMLTGLPNRRSFFARLDATLAESGARKAPFVVAMIDLDGFKPVNDSVGHHAGDAVLHEVGRRLQGEMAGLGWAARLGGDEFGLIIDGAPDLDALGLRLCAALGAPYALADCTAKVGASIGFARYPANAESAALLVERADAALYSAKTLHRGGAVCYDEAHEARRRGRAVLEQALRGADLAAEFDLAFQPIVTAGDGRIASYEALARWTSPLLGRVSPADFIPVAERSGLIVELTAVLLRKALAALRRWPEEIRISFNLSSHDIASADGLARIEALVLESGVAPSRIVFEVTESCLVNDMAEARRALLALRALGASIALDDFGTGYSSLSYVQHLPIRTLKIDRSFVADIDTNAASLSIVRSIIDLCRALDLTCIVEGIETEAQRGALCAAGCSHMQGFLFSRPLPQAELAALHAVALPRPAAMCTAA</sequence>
<dbReference type="InterPro" id="IPR052155">
    <property type="entry name" value="Biofilm_reg_signaling"/>
</dbReference>
<keyword evidence="1" id="KW-1133">Transmembrane helix</keyword>
<dbReference type="CDD" id="cd01948">
    <property type="entry name" value="EAL"/>
    <property type="match status" value="1"/>
</dbReference>
<keyword evidence="5" id="KW-1185">Reference proteome</keyword>
<dbReference type="SUPFAM" id="SSF55073">
    <property type="entry name" value="Nucleotide cyclase"/>
    <property type="match status" value="1"/>
</dbReference>
<evidence type="ECO:0000259" key="3">
    <source>
        <dbReference type="PROSITE" id="PS50887"/>
    </source>
</evidence>
<dbReference type="EMBL" id="VZZJ01000018">
    <property type="protein sequence ID" value="KAB1071594.1"/>
    <property type="molecule type" value="Genomic_DNA"/>
</dbReference>
<dbReference type="CDD" id="cd01949">
    <property type="entry name" value="GGDEF"/>
    <property type="match status" value="1"/>
</dbReference>
<feature type="transmembrane region" description="Helical" evidence="1">
    <location>
        <begin position="57"/>
        <end position="75"/>
    </location>
</feature>
<dbReference type="InterPro" id="IPR043128">
    <property type="entry name" value="Rev_trsase/Diguanyl_cyclase"/>
</dbReference>
<dbReference type="SMART" id="SM00052">
    <property type="entry name" value="EAL"/>
    <property type="match status" value="1"/>
</dbReference>
<feature type="transmembrane region" description="Helical" evidence="1">
    <location>
        <begin position="34"/>
        <end position="51"/>
    </location>
</feature>
<keyword evidence="1" id="KW-0472">Membrane</keyword>
<dbReference type="AlphaFoldDB" id="A0A6N6MNV8"/>
<name>A0A6N6MNV8_9HYPH</name>